<protein>
    <submittedName>
        <fullName evidence="2">Os10g0562100 protein</fullName>
    </submittedName>
</protein>
<keyword evidence="4 5" id="KW-1267">Proteomics identification</keyword>
<organism evidence="2 3">
    <name type="scientific">Oryza sativa subsp. japonica</name>
    <name type="common">Rice</name>
    <dbReference type="NCBI Taxonomy" id="39947"/>
    <lineage>
        <taxon>Eukaryota</taxon>
        <taxon>Viridiplantae</taxon>
        <taxon>Streptophyta</taxon>
        <taxon>Embryophyta</taxon>
        <taxon>Tracheophyta</taxon>
        <taxon>Spermatophyta</taxon>
        <taxon>Magnoliopsida</taxon>
        <taxon>Liliopsida</taxon>
        <taxon>Poales</taxon>
        <taxon>Poaceae</taxon>
        <taxon>BOP clade</taxon>
        <taxon>Oryzoideae</taxon>
        <taxon>Oryzeae</taxon>
        <taxon>Oryzinae</taxon>
        <taxon>Oryza</taxon>
        <taxon>Oryza sativa</taxon>
    </lineage>
</organism>
<evidence type="ECO:0000313" key="2">
    <source>
        <dbReference type="EMBL" id="BAT12070.1"/>
    </source>
</evidence>
<dbReference type="EMBL" id="AP014966">
    <property type="protein sequence ID" value="BAT12070.1"/>
    <property type="molecule type" value="Genomic_DNA"/>
</dbReference>
<name>A0A0P0XX87_ORYSJ</name>
<dbReference type="AlphaFoldDB" id="A0A0P0XX87"/>
<reference evidence="2 3" key="2">
    <citation type="journal article" date="2013" name="Plant Cell Physiol.">
        <title>Rice Annotation Project Database (RAP-DB): an integrative and interactive database for rice genomics.</title>
        <authorList>
            <person name="Sakai H."/>
            <person name="Lee S.S."/>
            <person name="Tanaka T."/>
            <person name="Numa H."/>
            <person name="Kim J."/>
            <person name="Kawahara Y."/>
            <person name="Wakimoto H."/>
            <person name="Yang C.C."/>
            <person name="Iwamoto M."/>
            <person name="Abe T."/>
            <person name="Yamada Y."/>
            <person name="Muto A."/>
            <person name="Inokuchi H."/>
            <person name="Ikemura T."/>
            <person name="Matsumoto T."/>
            <person name="Sasaki T."/>
            <person name="Itoh T."/>
        </authorList>
    </citation>
    <scope>NUCLEOTIDE SEQUENCE [LARGE SCALE GENOMIC DNA]</scope>
    <source>
        <strain evidence="3">cv. Nipponbare</strain>
    </source>
</reference>
<evidence type="ECO:0007829" key="5">
    <source>
        <dbReference type="ProteomicsDB" id="A0A0P0XX87"/>
    </source>
</evidence>
<evidence type="ECO:0000256" key="1">
    <source>
        <dbReference type="SAM" id="MobiDB-lite"/>
    </source>
</evidence>
<sequence length="124" mass="13942">MEQHEEAAERKPSPPVIFRLFGVEVRGGGGGVDEEEYEEEEVEGGLFIKKSSSMPNLTSIDPLPVPADGGKRRASDDSELASGQQKRRRRKVQERKKGEQPPFLSVLVSTVHYLFHHLIPFFLL</sequence>
<reference evidence="3" key="1">
    <citation type="journal article" date="2005" name="Nature">
        <title>The map-based sequence of the rice genome.</title>
        <authorList>
            <consortium name="International rice genome sequencing project (IRGSP)"/>
            <person name="Matsumoto T."/>
            <person name="Wu J."/>
            <person name="Kanamori H."/>
            <person name="Katayose Y."/>
            <person name="Fujisawa M."/>
            <person name="Namiki N."/>
            <person name="Mizuno H."/>
            <person name="Yamamoto K."/>
            <person name="Antonio B.A."/>
            <person name="Baba T."/>
            <person name="Sakata K."/>
            <person name="Nagamura Y."/>
            <person name="Aoki H."/>
            <person name="Arikawa K."/>
            <person name="Arita K."/>
            <person name="Bito T."/>
            <person name="Chiden Y."/>
            <person name="Fujitsuka N."/>
            <person name="Fukunaka R."/>
            <person name="Hamada M."/>
            <person name="Harada C."/>
            <person name="Hayashi A."/>
            <person name="Hijishita S."/>
            <person name="Honda M."/>
            <person name="Hosokawa S."/>
            <person name="Ichikawa Y."/>
            <person name="Idonuma A."/>
            <person name="Iijima M."/>
            <person name="Ikeda M."/>
            <person name="Ikeno M."/>
            <person name="Ito K."/>
            <person name="Ito S."/>
            <person name="Ito T."/>
            <person name="Ito Y."/>
            <person name="Ito Y."/>
            <person name="Iwabuchi A."/>
            <person name="Kamiya K."/>
            <person name="Karasawa W."/>
            <person name="Kurita K."/>
            <person name="Katagiri S."/>
            <person name="Kikuta A."/>
            <person name="Kobayashi H."/>
            <person name="Kobayashi N."/>
            <person name="Machita K."/>
            <person name="Maehara T."/>
            <person name="Masukawa M."/>
            <person name="Mizubayashi T."/>
            <person name="Mukai Y."/>
            <person name="Nagasaki H."/>
            <person name="Nagata Y."/>
            <person name="Naito S."/>
            <person name="Nakashima M."/>
            <person name="Nakama Y."/>
            <person name="Nakamichi Y."/>
            <person name="Nakamura M."/>
            <person name="Meguro A."/>
            <person name="Negishi M."/>
            <person name="Ohta I."/>
            <person name="Ohta T."/>
            <person name="Okamoto M."/>
            <person name="Ono N."/>
            <person name="Saji S."/>
            <person name="Sakaguchi M."/>
            <person name="Sakai K."/>
            <person name="Shibata M."/>
            <person name="Shimokawa T."/>
            <person name="Song J."/>
            <person name="Takazaki Y."/>
            <person name="Terasawa K."/>
            <person name="Tsugane M."/>
            <person name="Tsuji K."/>
            <person name="Ueda S."/>
            <person name="Waki K."/>
            <person name="Yamagata H."/>
            <person name="Yamamoto M."/>
            <person name="Yamamoto S."/>
            <person name="Yamane H."/>
            <person name="Yoshiki S."/>
            <person name="Yoshihara R."/>
            <person name="Yukawa K."/>
            <person name="Zhong H."/>
            <person name="Yano M."/>
            <person name="Yuan Q."/>
            <person name="Ouyang S."/>
            <person name="Liu J."/>
            <person name="Jones K.M."/>
            <person name="Gansberger K."/>
            <person name="Moffat K."/>
            <person name="Hill J."/>
            <person name="Bera J."/>
            <person name="Fadrosh D."/>
            <person name="Jin S."/>
            <person name="Johri S."/>
            <person name="Kim M."/>
            <person name="Overton L."/>
            <person name="Reardon M."/>
            <person name="Tsitrin T."/>
            <person name="Vuong H."/>
            <person name="Weaver B."/>
            <person name="Ciecko A."/>
            <person name="Tallon L."/>
            <person name="Jackson J."/>
            <person name="Pai G."/>
            <person name="Aken S.V."/>
            <person name="Utterback T."/>
            <person name="Reidmuller S."/>
            <person name="Feldblyum T."/>
            <person name="Hsiao J."/>
            <person name="Zismann V."/>
            <person name="Iobst S."/>
            <person name="de Vazeille A.R."/>
            <person name="Buell C.R."/>
            <person name="Ying K."/>
            <person name="Li Y."/>
            <person name="Lu T."/>
            <person name="Huang Y."/>
            <person name="Zhao Q."/>
            <person name="Feng Q."/>
            <person name="Zhang L."/>
            <person name="Zhu J."/>
            <person name="Weng Q."/>
            <person name="Mu J."/>
            <person name="Lu Y."/>
            <person name="Fan D."/>
            <person name="Liu Y."/>
            <person name="Guan J."/>
            <person name="Zhang Y."/>
            <person name="Yu S."/>
            <person name="Liu X."/>
            <person name="Zhang Y."/>
            <person name="Hong G."/>
            <person name="Han B."/>
            <person name="Choisne N."/>
            <person name="Demange N."/>
            <person name="Orjeda G."/>
            <person name="Samain S."/>
            <person name="Cattolico L."/>
            <person name="Pelletier E."/>
            <person name="Couloux A."/>
            <person name="Segurens B."/>
            <person name="Wincker P."/>
            <person name="D'Hont A."/>
            <person name="Scarpelli C."/>
            <person name="Weissenbach J."/>
            <person name="Salanoubat M."/>
            <person name="Quetier F."/>
            <person name="Yu Y."/>
            <person name="Kim H.R."/>
            <person name="Rambo T."/>
            <person name="Currie J."/>
            <person name="Collura K."/>
            <person name="Luo M."/>
            <person name="Yang T."/>
            <person name="Ammiraju J.S.S."/>
            <person name="Engler F."/>
            <person name="Soderlund C."/>
            <person name="Wing R.A."/>
            <person name="Palmer L.E."/>
            <person name="de la Bastide M."/>
            <person name="Spiegel L."/>
            <person name="Nascimento L."/>
            <person name="Zutavern T."/>
            <person name="O'Shaughnessy A."/>
            <person name="Dike S."/>
            <person name="Dedhia N."/>
            <person name="Preston R."/>
            <person name="Balija V."/>
            <person name="McCombie W.R."/>
            <person name="Chow T."/>
            <person name="Chen H."/>
            <person name="Chung M."/>
            <person name="Chen C."/>
            <person name="Shaw J."/>
            <person name="Wu H."/>
            <person name="Hsiao K."/>
            <person name="Chao Y."/>
            <person name="Chu M."/>
            <person name="Cheng C."/>
            <person name="Hour A."/>
            <person name="Lee P."/>
            <person name="Lin S."/>
            <person name="Lin Y."/>
            <person name="Liou J."/>
            <person name="Liu S."/>
            <person name="Hsing Y."/>
            <person name="Raghuvanshi S."/>
            <person name="Mohanty A."/>
            <person name="Bharti A.K."/>
            <person name="Gaur A."/>
            <person name="Gupta V."/>
            <person name="Kumar D."/>
            <person name="Ravi V."/>
            <person name="Vij S."/>
            <person name="Kapur A."/>
            <person name="Khurana P."/>
            <person name="Khurana P."/>
            <person name="Khurana J.P."/>
            <person name="Tyagi A.K."/>
            <person name="Gaikwad K."/>
            <person name="Singh A."/>
            <person name="Dalal V."/>
            <person name="Srivastava S."/>
            <person name="Dixit A."/>
            <person name="Pal A.K."/>
            <person name="Ghazi I.A."/>
            <person name="Yadav M."/>
            <person name="Pandit A."/>
            <person name="Bhargava A."/>
            <person name="Sureshbabu K."/>
            <person name="Batra K."/>
            <person name="Sharma T.R."/>
            <person name="Mohapatra T."/>
            <person name="Singh N.K."/>
            <person name="Messing J."/>
            <person name="Nelson A.B."/>
            <person name="Fuks G."/>
            <person name="Kavchok S."/>
            <person name="Keizer G."/>
            <person name="Linton E."/>
            <person name="Llaca V."/>
            <person name="Song R."/>
            <person name="Tanyolac B."/>
            <person name="Young S."/>
            <person name="Ho-Il K."/>
            <person name="Hahn J.H."/>
            <person name="Sangsakoo G."/>
            <person name="Vanavichit A."/>
            <person name="de Mattos Luiz.A.T."/>
            <person name="Zimmer P.D."/>
            <person name="Malone G."/>
            <person name="Dellagostin O."/>
            <person name="de Oliveira A.C."/>
            <person name="Bevan M."/>
            <person name="Bancroft I."/>
            <person name="Minx P."/>
            <person name="Cordum H."/>
            <person name="Wilson R."/>
            <person name="Cheng Z."/>
            <person name="Jin W."/>
            <person name="Jiang J."/>
            <person name="Leong S.A."/>
            <person name="Iwama H."/>
            <person name="Gojobori T."/>
            <person name="Itoh T."/>
            <person name="Niimura Y."/>
            <person name="Fujii Y."/>
            <person name="Habara T."/>
            <person name="Sakai H."/>
            <person name="Sato Y."/>
            <person name="Wilson G."/>
            <person name="Kumar K."/>
            <person name="McCouch S."/>
            <person name="Juretic N."/>
            <person name="Hoen D."/>
            <person name="Wright S."/>
            <person name="Bruskiewich R."/>
            <person name="Bureau T."/>
            <person name="Miyao A."/>
            <person name="Hirochika H."/>
            <person name="Nishikawa T."/>
            <person name="Kadowaki K."/>
            <person name="Sugiura M."/>
            <person name="Burr B."/>
            <person name="Sasaki T."/>
        </authorList>
    </citation>
    <scope>NUCLEOTIDE SEQUENCE [LARGE SCALE GENOMIC DNA]</scope>
    <source>
        <strain evidence="3">cv. Nipponbare</strain>
    </source>
</reference>
<proteinExistence type="evidence at protein level"/>
<feature type="compositionally biased region" description="Basic residues" evidence="1">
    <location>
        <begin position="85"/>
        <end position="94"/>
    </location>
</feature>
<reference evidence="2 3" key="3">
    <citation type="journal article" date="2013" name="Rice">
        <title>Improvement of the Oryza sativa Nipponbare reference genome using next generation sequence and optical map data.</title>
        <authorList>
            <person name="Kawahara Y."/>
            <person name="de la Bastide M."/>
            <person name="Hamilton J.P."/>
            <person name="Kanamori H."/>
            <person name="McCombie W.R."/>
            <person name="Ouyang S."/>
            <person name="Schwartz D.C."/>
            <person name="Tanaka T."/>
            <person name="Wu J."/>
            <person name="Zhou S."/>
            <person name="Childs K.L."/>
            <person name="Davidson R.M."/>
            <person name="Lin H."/>
            <person name="Quesada-Ocampo L."/>
            <person name="Vaillancourt B."/>
            <person name="Sakai H."/>
            <person name="Lee S.S."/>
            <person name="Kim J."/>
            <person name="Numa H."/>
            <person name="Itoh T."/>
            <person name="Buell C.R."/>
            <person name="Matsumoto T."/>
        </authorList>
    </citation>
    <scope>NUCLEOTIDE SEQUENCE [LARGE SCALE GENOMIC DNA]</scope>
    <source>
        <strain evidence="3">cv. Nipponbare</strain>
    </source>
</reference>
<dbReference type="Gramene" id="Os10t0562100-02">
    <property type="protein sequence ID" value="Os10t0562100-02"/>
    <property type="gene ID" value="Os10g0562100"/>
</dbReference>
<evidence type="ECO:0000313" key="3">
    <source>
        <dbReference type="Proteomes" id="UP000059680"/>
    </source>
</evidence>
<dbReference type="ExpressionAtlas" id="A0A0P0XX87">
    <property type="expression patterns" value="baseline and differential"/>
</dbReference>
<accession>A0A0P0XX87</accession>
<feature type="compositionally biased region" description="Polar residues" evidence="1">
    <location>
        <begin position="50"/>
        <end position="59"/>
    </location>
</feature>
<gene>
    <name evidence="2" type="ordered locus">Os10g0562100</name>
    <name evidence="2" type="ORF">OSNPB_100562100</name>
</gene>
<dbReference type="Proteomes" id="UP000059680">
    <property type="component" value="Chromosome 10"/>
</dbReference>
<keyword evidence="3" id="KW-1185">Reference proteome</keyword>
<feature type="region of interest" description="Disordered" evidence="1">
    <location>
        <begin position="48"/>
        <end position="99"/>
    </location>
</feature>
<evidence type="ECO:0007829" key="4">
    <source>
        <dbReference type="PeptideAtlas" id="A0A0P0XX87"/>
    </source>
</evidence>